<evidence type="ECO:0000256" key="11">
    <source>
        <dbReference type="ARBA" id="ARBA00031401"/>
    </source>
</evidence>
<dbReference type="Pfam" id="PF12270">
    <property type="entry name" value="Cyt_c_ox_IV"/>
    <property type="match status" value="1"/>
</dbReference>
<keyword evidence="15" id="KW-1185">Reference proteome</keyword>
<protein>
    <recommendedName>
        <fullName evidence="4">cytochrome-c oxidase</fullName>
        <ecNumber evidence="4">7.1.1.9</ecNumber>
    </recommendedName>
    <alternativeName>
        <fullName evidence="11">Cytochrome aa3 subunit 4</fullName>
    </alternativeName>
    <alternativeName>
        <fullName evidence="10">Cytochrome c oxidase polypeptide IV</fullName>
    </alternativeName>
</protein>
<evidence type="ECO:0000256" key="7">
    <source>
        <dbReference type="ARBA" id="ARBA00022967"/>
    </source>
</evidence>
<evidence type="ECO:0000256" key="9">
    <source>
        <dbReference type="ARBA" id="ARBA00023136"/>
    </source>
</evidence>
<dbReference type="Proteomes" id="UP001589862">
    <property type="component" value="Unassembled WGS sequence"/>
</dbReference>
<reference evidence="14 15" key="1">
    <citation type="submission" date="2024-09" db="EMBL/GenBank/DDBJ databases">
        <authorList>
            <person name="Sun Q."/>
            <person name="Mori K."/>
        </authorList>
    </citation>
    <scope>NUCLEOTIDE SEQUENCE [LARGE SCALE GENOMIC DNA]</scope>
    <source>
        <strain evidence="14 15">NCAIM B.02604</strain>
    </source>
</reference>
<keyword evidence="9 13" id="KW-0472">Membrane</keyword>
<evidence type="ECO:0000256" key="10">
    <source>
        <dbReference type="ARBA" id="ARBA00031366"/>
    </source>
</evidence>
<feature type="transmembrane region" description="Helical" evidence="13">
    <location>
        <begin position="6"/>
        <end position="25"/>
    </location>
</feature>
<evidence type="ECO:0000256" key="5">
    <source>
        <dbReference type="ARBA" id="ARBA00022475"/>
    </source>
</evidence>
<evidence type="ECO:0000256" key="13">
    <source>
        <dbReference type="SAM" id="Phobius"/>
    </source>
</evidence>
<comment type="similarity">
    <text evidence="3">Belongs to the cytochrome c oxidase bacterial subunit CtaF family.</text>
</comment>
<keyword evidence="7" id="KW-1278">Translocase</keyword>
<evidence type="ECO:0000256" key="12">
    <source>
        <dbReference type="ARBA" id="ARBA00047816"/>
    </source>
</evidence>
<sequence>MKINAHIFWIIGVFFIAALAFYSIVAEFNEPIGMTMILVLVMFAFMLAWYSGKTAKVTGPGSMDDEDGEIKDYAGTYGNFAPWSWWPLGLGAGAALLLLGIAVGWWIFYIAIGVSLFFVIGWSFEFSKGDHAH</sequence>
<comment type="caution">
    <text evidence="14">The sequence shown here is derived from an EMBL/GenBank/DDBJ whole genome shotgun (WGS) entry which is preliminary data.</text>
</comment>
<keyword evidence="6 13" id="KW-0812">Transmembrane</keyword>
<comment type="catalytic activity">
    <reaction evidence="12">
        <text>4 Fe(II)-[cytochrome c] + O2 + 8 H(+)(in) = 4 Fe(III)-[cytochrome c] + 2 H2O + 4 H(+)(out)</text>
        <dbReference type="Rhea" id="RHEA:11436"/>
        <dbReference type="Rhea" id="RHEA-COMP:10350"/>
        <dbReference type="Rhea" id="RHEA-COMP:14399"/>
        <dbReference type="ChEBI" id="CHEBI:15377"/>
        <dbReference type="ChEBI" id="CHEBI:15378"/>
        <dbReference type="ChEBI" id="CHEBI:15379"/>
        <dbReference type="ChEBI" id="CHEBI:29033"/>
        <dbReference type="ChEBI" id="CHEBI:29034"/>
        <dbReference type="EC" id="7.1.1.9"/>
    </reaction>
</comment>
<accession>A0ABV6P7C3</accession>
<evidence type="ECO:0000256" key="3">
    <source>
        <dbReference type="ARBA" id="ARBA00006870"/>
    </source>
</evidence>
<dbReference type="InterPro" id="IPR021050">
    <property type="entry name" value="Cyt_c_oxidase_su4_actinobac"/>
</dbReference>
<dbReference type="RefSeq" id="WP_377457545.1">
    <property type="nucleotide sequence ID" value="NZ_JBHLUB010000001.1"/>
</dbReference>
<evidence type="ECO:0000313" key="15">
    <source>
        <dbReference type="Proteomes" id="UP001589862"/>
    </source>
</evidence>
<dbReference type="EC" id="7.1.1.9" evidence="4"/>
<evidence type="ECO:0000256" key="4">
    <source>
        <dbReference type="ARBA" id="ARBA00012949"/>
    </source>
</evidence>
<organism evidence="14 15">
    <name type="scientific">Micrococcoides hystricis</name>
    <dbReference type="NCBI Taxonomy" id="1572761"/>
    <lineage>
        <taxon>Bacteria</taxon>
        <taxon>Bacillati</taxon>
        <taxon>Actinomycetota</taxon>
        <taxon>Actinomycetes</taxon>
        <taxon>Micrococcales</taxon>
        <taxon>Micrococcaceae</taxon>
        <taxon>Micrococcoides</taxon>
    </lineage>
</organism>
<evidence type="ECO:0000256" key="6">
    <source>
        <dbReference type="ARBA" id="ARBA00022692"/>
    </source>
</evidence>
<evidence type="ECO:0000256" key="2">
    <source>
        <dbReference type="ARBA" id="ARBA00004651"/>
    </source>
</evidence>
<proteinExistence type="inferred from homology"/>
<keyword evidence="8 13" id="KW-1133">Transmembrane helix</keyword>
<evidence type="ECO:0000256" key="8">
    <source>
        <dbReference type="ARBA" id="ARBA00022989"/>
    </source>
</evidence>
<name>A0ABV6P7C3_9MICC</name>
<evidence type="ECO:0000313" key="14">
    <source>
        <dbReference type="EMBL" id="MFC0581034.1"/>
    </source>
</evidence>
<feature type="transmembrane region" description="Helical" evidence="13">
    <location>
        <begin position="92"/>
        <end position="120"/>
    </location>
</feature>
<keyword evidence="5" id="KW-1003">Cell membrane</keyword>
<gene>
    <name evidence="14" type="ORF">ACFFFR_01345</name>
</gene>
<dbReference type="EMBL" id="JBHLUB010000001">
    <property type="protein sequence ID" value="MFC0581034.1"/>
    <property type="molecule type" value="Genomic_DNA"/>
</dbReference>
<feature type="transmembrane region" description="Helical" evidence="13">
    <location>
        <begin position="32"/>
        <end position="50"/>
    </location>
</feature>
<comment type="function">
    <text evidence="1">Part of cytochrome c oxidase, its function is unknown.</text>
</comment>
<comment type="subcellular location">
    <subcellularLocation>
        <location evidence="2">Cell membrane</location>
        <topology evidence="2">Multi-pass membrane protein</topology>
    </subcellularLocation>
</comment>
<evidence type="ECO:0000256" key="1">
    <source>
        <dbReference type="ARBA" id="ARBA00002536"/>
    </source>
</evidence>